<protein>
    <submittedName>
        <fullName evidence="2">Uncharacterized protein</fullName>
    </submittedName>
</protein>
<sequence>TWRLASVHAPSKETPDIDEWNELLVQMQLKALQSTTSFAQAMSRDTVQMDYNQALLHTYTFDLVIDEQFIGDGPARHSKQRLNTQLDIMERITSDVKVEWANLFYESIEDKIVYQRGQGKENEHHSKQIEAQAQAIISKDDLGHASDPEENMPPLKSLSPLQSHSSMVDLQDTTSEEMASPKSKEHTQRTSIASATKEKDRFAKFRTVGELREYFFESFEHWCKSKEVLWIVREFLDAATTLIFKTHGTYLRELMMGADKDDVEEEDTSDALQSKADFPRMVYLFVDLFCFFFFFE</sequence>
<proteinExistence type="predicted"/>
<gene>
    <name evidence="2" type="ORF">RFI_17723</name>
</gene>
<evidence type="ECO:0000256" key="1">
    <source>
        <dbReference type="SAM" id="MobiDB-lite"/>
    </source>
</evidence>
<keyword evidence="3" id="KW-1185">Reference proteome</keyword>
<accession>X6N2H0</accession>
<evidence type="ECO:0000313" key="3">
    <source>
        <dbReference type="Proteomes" id="UP000023152"/>
    </source>
</evidence>
<comment type="caution">
    <text evidence="2">The sequence shown here is derived from an EMBL/GenBank/DDBJ whole genome shotgun (WGS) entry which is preliminary data.</text>
</comment>
<evidence type="ECO:0000313" key="2">
    <source>
        <dbReference type="EMBL" id="ETO19507.1"/>
    </source>
</evidence>
<name>X6N2H0_RETFI</name>
<feature type="compositionally biased region" description="Polar residues" evidence="1">
    <location>
        <begin position="159"/>
        <end position="177"/>
    </location>
</feature>
<organism evidence="2 3">
    <name type="scientific">Reticulomyxa filosa</name>
    <dbReference type="NCBI Taxonomy" id="46433"/>
    <lineage>
        <taxon>Eukaryota</taxon>
        <taxon>Sar</taxon>
        <taxon>Rhizaria</taxon>
        <taxon>Retaria</taxon>
        <taxon>Foraminifera</taxon>
        <taxon>Monothalamids</taxon>
        <taxon>Reticulomyxidae</taxon>
        <taxon>Reticulomyxa</taxon>
    </lineage>
</organism>
<dbReference type="Proteomes" id="UP000023152">
    <property type="component" value="Unassembled WGS sequence"/>
</dbReference>
<reference evidence="2 3" key="1">
    <citation type="journal article" date="2013" name="Curr. Biol.">
        <title>The Genome of the Foraminiferan Reticulomyxa filosa.</title>
        <authorList>
            <person name="Glockner G."/>
            <person name="Hulsmann N."/>
            <person name="Schleicher M."/>
            <person name="Noegel A.A."/>
            <person name="Eichinger L."/>
            <person name="Gallinger C."/>
            <person name="Pawlowski J."/>
            <person name="Sierra R."/>
            <person name="Euteneuer U."/>
            <person name="Pillet L."/>
            <person name="Moustafa A."/>
            <person name="Platzer M."/>
            <person name="Groth M."/>
            <person name="Szafranski K."/>
            <person name="Schliwa M."/>
        </authorList>
    </citation>
    <scope>NUCLEOTIDE SEQUENCE [LARGE SCALE GENOMIC DNA]</scope>
</reference>
<feature type="region of interest" description="Disordered" evidence="1">
    <location>
        <begin position="142"/>
        <end position="194"/>
    </location>
</feature>
<dbReference type="AlphaFoldDB" id="X6N2H0"/>
<feature type="non-terminal residue" evidence="2">
    <location>
        <position position="1"/>
    </location>
</feature>
<dbReference type="EMBL" id="ASPP01013604">
    <property type="protein sequence ID" value="ETO19507.1"/>
    <property type="molecule type" value="Genomic_DNA"/>
</dbReference>